<dbReference type="EMBL" id="BAAACF010000008">
    <property type="protein sequence ID" value="GAA0729874.1"/>
    <property type="molecule type" value="Genomic_DNA"/>
</dbReference>
<evidence type="ECO:0000256" key="4">
    <source>
        <dbReference type="ARBA" id="ARBA00022759"/>
    </source>
</evidence>
<protein>
    <recommendedName>
        <fullName evidence="6">Mini-ribonuclease 3</fullName>
        <shortName evidence="6">Mini-3</shortName>
        <shortName evidence="6">Mini-RNase 3</shortName>
        <ecNumber evidence="6">3.1.26.-</ecNumber>
    </recommendedName>
    <alternativeName>
        <fullName evidence="6">Mini-RNase III</fullName>
        <shortName evidence="6">Mini-III</shortName>
    </alternativeName>
</protein>
<evidence type="ECO:0000256" key="6">
    <source>
        <dbReference type="HAMAP-Rule" id="MF_01468"/>
    </source>
</evidence>
<dbReference type="CDD" id="cd00593">
    <property type="entry name" value="RIBOc"/>
    <property type="match status" value="1"/>
</dbReference>
<keyword evidence="2 6" id="KW-0698">rRNA processing</keyword>
<dbReference type="RefSeq" id="WP_343771052.1">
    <property type="nucleotide sequence ID" value="NZ_BAAACF010000008.1"/>
</dbReference>
<dbReference type="PANTHER" id="PTHR34276">
    <property type="entry name" value="MINI-RIBONUCLEASE 3"/>
    <property type="match status" value="1"/>
</dbReference>
<dbReference type="PANTHER" id="PTHR34276:SF1">
    <property type="entry name" value="MINI-RIBONUCLEASE 3"/>
    <property type="match status" value="1"/>
</dbReference>
<feature type="domain" description="RNase III" evidence="7">
    <location>
        <begin position="4"/>
        <end position="137"/>
    </location>
</feature>
<dbReference type="HAMAP" id="MF_01468">
    <property type="entry name" value="RNase_Mini_III"/>
    <property type="match status" value="1"/>
</dbReference>
<sequence length="141" mass="16548">MKFDIINKRFTKEEARALSPLVLAFVGDAVYEVLIRIYLVDLNKDMCVNKLHKRAVDFVKANSQSELIKNIQQYFNEDEMAIYKRGRNAKGRIPKNSTVQDYRMATGFEAVIGFLYITKEDERLREIFNIILELHDKQDIK</sequence>
<dbReference type="EC" id="3.1.26.-" evidence="6"/>
<gene>
    <name evidence="6" type="primary">mrnC</name>
    <name evidence="8" type="ORF">GCM10008905_30460</name>
</gene>
<keyword evidence="6" id="KW-0694">RNA-binding</keyword>
<evidence type="ECO:0000256" key="2">
    <source>
        <dbReference type="ARBA" id="ARBA00022552"/>
    </source>
</evidence>
<dbReference type="InterPro" id="IPR000999">
    <property type="entry name" value="RNase_III_dom"/>
</dbReference>
<dbReference type="SUPFAM" id="SSF69065">
    <property type="entry name" value="RNase III domain-like"/>
    <property type="match status" value="1"/>
</dbReference>
<keyword evidence="1 6" id="KW-0690">Ribosome biogenesis</keyword>
<dbReference type="InterPro" id="IPR008226">
    <property type="entry name" value="Mini3_fam"/>
</dbReference>
<dbReference type="Proteomes" id="UP001500339">
    <property type="component" value="Unassembled WGS sequence"/>
</dbReference>
<comment type="subcellular location">
    <subcellularLocation>
        <location evidence="6">Cytoplasm</location>
    </subcellularLocation>
</comment>
<comment type="similarity">
    <text evidence="6">Belongs to the MrnC RNase family.</text>
</comment>
<keyword evidence="6" id="KW-0699">rRNA-binding</keyword>
<keyword evidence="9" id="KW-1185">Reference proteome</keyword>
<keyword evidence="4 6" id="KW-0255">Endonuclease</keyword>
<comment type="subunit">
    <text evidence="6">Homodimer.</text>
</comment>
<evidence type="ECO:0000256" key="5">
    <source>
        <dbReference type="ARBA" id="ARBA00022801"/>
    </source>
</evidence>
<name>A0ABP3UC77_9CLOT</name>
<evidence type="ECO:0000259" key="7">
    <source>
        <dbReference type="SMART" id="SM00535"/>
    </source>
</evidence>
<evidence type="ECO:0000313" key="8">
    <source>
        <dbReference type="EMBL" id="GAA0729874.1"/>
    </source>
</evidence>
<keyword evidence="6" id="KW-0963">Cytoplasm</keyword>
<comment type="cofactor">
    <cofactor evidence="6">
        <name>Mg(2+)</name>
        <dbReference type="ChEBI" id="CHEBI:18420"/>
    </cofactor>
</comment>
<evidence type="ECO:0000313" key="9">
    <source>
        <dbReference type="Proteomes" id="UP001500339"/>
    </source>
</evidence>
<dbReference type="InterPro" id="IPR036389">
    <property type="entry name" value="RNase_III_sf"/>
</dbReference>
<feature type="active site" evidence="6">
    <location>
        <position position="28"/>
    </location>
</feature>
<proteinExistence type="inferred from homology"/>
<dbReference type="SMART" id="SM00535">
    <property type="entry name" value="RIBOc"/>
    <property type="match status" value="1"/>
</dbReference>
<organism evidence="8 9">
    <name type="scientific">Clostridium malenominatum</name>
    <dbReference type="NCBI Taxonomy" id="1539"/>
    <lineage>
        <taxon>Bacteria</taxon>
        <taxon>Bacillati</taxon>
        <taxon>Bacillota</taxon>
        <taxon>Clostridia</taxon>
        <taxon>Eubacteriales</taxon>
        <taxon>Clostridiaceae</taxon>
        <taxon>Clostridium</taxon>
    </lineage>
</organism>
<comment type="function">
    <text evidence="6">Involved in correct processing of both the 5' and 3' ends of 23S rRNA precursor. Processes 30S rRNA precursor transcript even in absence of ribonuclease 3 (Rnc); Rnc processes 30S rRNA into smaller rRNA precursors.</text>
</comment>
<keyword evidence="6" id="KW-0460">Magnesium</keyword>
<keyword evidence="3 6" id="KW-0540">Nuclease</keyword>
<dbReference type="Gene3D" id="1.10.1520.10">
    <property type="entry name" value="Ribonuclease III domain"/>
    <property type="match status" value="1"/>
</dbReference>
<dbReference type="PIRSF" id="PIRSF005520">
    <property type="entry name" value="UCP005520"/>
    <property type="match status" value="1"/>
</dbReference>
<dbReference type="Pfam" id="PF00636">
    <property type="entry name" value="Ribonuclease_3"/>
    <property type="match status" value="1"/>
</dbReference>
<keyword evidence="5 6" id="KW-0378">Hydrolase</keyword>
<evidence type="ECO:0000256" key="1">
    <source>
        <dbReference type="ARBA" id="ARBA00022517"/>
    </source>
</evidence>
<accession>A0ABP3UC77</accession>
<evidence type="ECO:0000256" key="3">
    <source>
        <dbReference type="ARBA" id="ARBA00022722"/>
    </source>
</evidence>
<reference evidence="9" key="1">
    <citation type="journal article" date="2019" name="Int. J. Syst. Evol. Microbiol.">
        <title>The Global Catalogue of Microorganisms (GCM) 10K type strain sequencing project: providing services to taxonomists for standard genome sequencing and annotation.</title>
        <authorList>
            <consortium name="The Broad Institute Genomics Platform"/>
            <consortium name="The Broad Institute Genome Sequencing Center for Infectious Disease"/>
            <person name="Wu L."/>
            <person name="Ma J."/>
        </authorList>
    </citation>
    <scope>NUCLEOTIDE SEQUENCE [LARGE SCALE GENOMIC DNA]</scope>
    <source>
        <strain evidence="9">JCM 1405</strain>
    </source>
</reference>
<comment type="caution">
    <text evidence="8">The sequence shown here is derived from an EMBL/GenBank/DDBJ whole genome shotgun (WGS) entry which is preliminary data.</text>
</comment>